<dbReference type="SUPFAM" id="SSF53056">
    <property type="entry name" value="beta-carbonic anhydrase, cab"/>
    <property type="match status" value="1"/>
</dbReference>
<evidence type="ECO:0000313" key="8">
    <source>
        <dbReference type="EnsemblPlants" id="Pp3c2_15140V3.5"/>
    </source>
</evidence>
<dbReference type="SMART" id="SM00947">
    <property type="entry name" value="Pro_CA"/>
    <property type="match status" value="1"/>
</dbReference>
<evidence type="ECO:0000256" key="1">
    <source>
        <dbReference type="ARBA" id="ARBA00006217"/>
    </source>
</evidence>
<reference evidence="8 9" key="1">
    <citation type="journal article" date="2008" name="Science">
        <title>The Physcomitrella genome reveals evolutionary insights into the conquest of land by plants.</title>
        <authorList>
            <person name="Rensing S."/>
            <person name="Lang D."/>
            <person name="Zimmer A."/>
            <person name="Terry A."/>
            <person name="Salamov A."/>
            <person name="Shapiro H."/>
            <person name="Nishiyama T."/>
            <person name="Perroud P.-F."/>
            <person name="Lindquist E."/>
            <person name="Kamisugi Y."/>
            <person name="Tanahashi T."/>
            <person name="Sakakibara K."/>
            <person name="Fujita T."/>
            <person name="Oishi K."/>
            <person name="Shin-I T."/>
            <person name="Kuroki Y."/>
            <person name="Toyoda A."/>
            <person name="Suzuki Y."/>
            <person name="Hashimoto A."/>
            <person name="Yamaguchi K."/>
            <person name="Sugano A."/>
            <person name="Kohara Y."/>
            <person name="Fujiyama A."/>
            <person name="Anterola A."/>
            <person name="Aoki S."/>
            <person name="Ashton N."/>
            <person name="Barbazuk W.B."/>
            <person name="Barker E."/>
            <person name="Bennetzen J."/>
            <person name="Bezanilla M."/>
            <person name="Blankenship R."/>
            <person name="Cho S.H."/>
            <person name="Dutcher S."/>
            <person name="Estelle M."/>
            <person name="Fawcett J.A."/>
            <person name="Gundlach H."/>
            <person name="Hanada K."/>
            <person name="Heyl A."/>
            <person name="Hicks K.A."/>
            <person name="Hugh J."/>
            <person name="Lohr M."/>
            <person name="Mayer K."/>
            <person name="Melkozernov A."/>
            <person name="Murata T."/>
            <person name="Nelson D."/>
            <person name="Pils B."/>
            <person name="Prigge M."/>
            <person name="Reiss B."/>
            <person name="Renner T."/>
            <person name="Rombauts S."/>
            <person name="Rushton P."/>
            <person name="Sanderfoot A."/>
            <person name="Schween G."/>
            <person name="Shiu S.-H."/>
            <person name="Stueber K."/>
            <person name="Theodoulou F.L."/>
            <person name="Tu H."/>
            <person name="Van de Peer Y."/>
            <person name="Verrier P.J."/>
            <person name="Waters E."/>
            <person name="Wood A."/>
            <person name="Yang L."/>
            <person name="Cove D."/>
            <person name="Cuming A."/>
            <person name="Hasebe M."/>
            <person name="Lucas S."/>
            <person name="Mishler D.B."/>
            <person name="Reski R."/>
            <person name="Grigoriev I."/>
            <person name="Quatrano R.S."/>
            <person name="Boore J.L."/>
        </authorList>
    </citation>
    <scope>NUCLEOTIDE SEQUENCE [LARGE SCALE GENOMIC DNA]</scope>
    <source>
        <strain evidence="8 9">cv. Gransden 2004</strain>
    </source>
</reference>
<sequence>MAPKLIDRVKELSKSSHDAAKQLEVTVSDLEKIHFGGGSSVPKGPMAKLGRGFQTFKVNVYDKDKELFDKLKSGQSPKYMVIACSDSRVDPAIILGLKVGDAFVVRNIANLVPAWEPKCGNPSVASALEYAVKHLHVEHIVVVGHRKCGGIEALVVTEEDKGTQLFSATLSRNGWRSLNRRALLPRPLWAKRVWTSNASFVRRSP</sequence>
<evidence type="ECO:0000256" key="4">
    <source>
        <dbReference type="ARBA" id="ARBA00023239"/>
    </source>
</evidence>
<dbReference type="InterPro" id="IPR001765">
    <property type="entry name" value="Carbonic_anhydrase"/>
</dbReference>
<dbReference type="GO" id="GO:0004089">
    <property type="term" value="F:carbonate dehydratase activity"/>
    <property type="evidence" value="ECO:0007669"/>
    <property type="project" value="UniProtKB-UniRule"/>
</dbReference>
<reference evidence="8 9" key="2">
    <citation type="journal article" date="2018" name="Plant J.">
        <title>The Physcomitrella patens chromosome-scale assembly reveals moss genome structure and evolution.</title>
        <authorList>
            <person name="Lang D."/>
            <person name="Ullrich K.K."/>
            <person name="Murat F."/>
            <person name="Fuchs J."/>
            <person name="Jenkins J."/>
            <person name="Haas F.B."/>
            <person name="Piednoel M."/>
            <person name="Gundlach H."/>
            <person name="Van Bel M."/>
            <person name="Meyberg R."/>
            <person name="Vives C."/>
            <person name="Morata J."/>
            <person name="Symeonidi A."/>
            <person name="Hiss M."/>
            <person name="Muchero W."/>
            <person name="Kamisugi Y."/>
            <person name="Saleh O."/>
            <person name="Blanc G."/>
            <person name="Decker E.L."/>
            <person name="van Gessel N."/>
            <person name="Grimwood J."/>
            <person name="Hayes R.D."/>
            <person name="Graham S.W."/>
            <person name="Gunter L.E."/>
            <person name="McDaniel S.F."/>
            <person name="Hoernstein S.N.W."/>
            <person name="Larsson A."/>
            <person name="Li F.W."/>
            <person name="Perroud P.F."/>
            <person name="Phillips J."/>
            <person name="Ranjan P."/>
            <person name="Rokshar D.S."/>
            <person name="Rothfels C.J."/>
            <person name="Schneider L."/>
            <person name="Shu S."/>
            <person name="Stevenson D.W."/>
            <person name="Thummler F."/>
            <person name="Tillich M."/>
            <person name="Villarreal Aguilar J.C."/>
            <person name="Widiez T."/>
            <person name="Wong G.K."/>
            <person name="Wymore A."/>
            <person name="Zhang Y."/>
            <person name="Zimmer A.D."/>
            <person name="Quatrano R.S."/>
            <person name="Mayer K.F.X."/>
            <person name="Goodstein D."/>
            <person name="Casacuberta J.M."/>
            <person name="Vandepoele K."/>
            <person name="Reski R."/>
            <person name="Cuming A.C."/>
            <person name="Tuskan G.A."/>
            <person name="Maumus F."/>
            <person name="Salse J."/>
            <person name="Schmutz J."/>
            <person name="Rensing S.A."/>
        </authorList>
    </citation>
    <scope>NUCLEOTIDE SEQUENCE [LARGE SCALE GENOMIC DNA]</scope>
    <source>
        <strain evidence="8 9">cv. Gransden 2004</strain>
    </source>
</reference>
<comment type="cofactor">
    <cofactor evidence="6">
        <name>Zn(2+)</name>
        <dbReference type="ChEBI" id="CHEBI:29105"/>
    </cofactor>
    <text evidence="6">Binds 1 zinc ion per subunit.</text>
</comment>
<name>A0A7I4D5L6_PHYPA</name>
<dbReference type="Gene3D" id="3.40.1050.10">
    <property type="entry name" value="Carbonic anhydrase"/>
    <property type="match status" value="1"/>
</dbReference>
<feature type="binding site" evidence="6">
    <location>
        <position position="86"/>
    </location>
    <ligand>
        <name>Zn(2+)</name>
        <dbReference type="ChEBI" id="CHEBI:29105"/>
    </ligand>
</feature>
<comment type="similarity">
    <text evidence="1 7">Belongs to the beta-class carbonic anhydrase family.</text>
</comment>
<feature type="binding site" evidence="6">
    <location>
        <position position="145"/>
    </location>
    <ligand>
        <name>Zn(2+)</name>
        <dbReference type="ChEBI" id="CHEBI:29105"/>
    </ligand>
</feature>
<dbReference type="EnsemblPlants" id="Pp3c2_15140V3.5">
    <property type="protein sequence ID" value="Pp3c2_15140V3.5"/>
    <property type="gene ID" value="Pp3c2_15140"/>
</dbReference>
<accession>A0A7I4D5L6</accession>
<dbReference type="GO" id="GO:0008270">
    <property type="term" value="F:zinc ion binding"/>
    <property type="evidence" value="ECO:0007669"/>
    <property type="project" value="UniProtKB-UniRule"/>
</dbReference>
<dbReference type="EC" id="4.2.1.1" evidence="2 7"/>
<keyword evidence="9" id="KW-1185">Reference proteome</keyword>
<comment type="catalytic activity">
    <reaction evidence="5 7">
        <text>hydrogencarbonate + H(+) = CO2 + H2O</text>
        <dbReference type="Rhea" id="RHEA:10748"/>
        <dbReference type="ChEBI" id="CHEBI:15377"/>
        <dbReference type="ChEBI" id="CHEBI:15378"/>
        <dbReference type="ChEBI" id="CHEBI:16526"/>
        <dbReference type="ChEBI" id="CHEBI:17544"/>
        <dbReference type="EC" id="4.2.1.1"/>
    </reaction>
</comment>
<dbReference type="PROSITE" id="PS00705">
    <property type="entry name" value="PROK_CO2_ANHYDRASE_2"/>
    <property type="match status" value="1"/>
</dbReference>
<reference evidence="8" key="3">
    <citation type="submission" date="2020-12" db="UniProtKB">
        <authorList>
            <consortium name="EnsemblPlants"/>
        </authorList>
    </citation>
    <scope>IDENTIFICATION</scope>
</reference>
<feature type="binding site" evidence="6">
    <location>
        <position position="84"/>
    </location>
    <ligand>
        <name>Zn(2+)</name>
        <dbReference type="ChEBI" id="CHEBI:29105"/>
    </ligand>
</feature>
<proteinExistence type="inferred from homology"/>
<keyword evidence="6" id="KW-0479">Metal-binding</keyword>
<dbReference type="AlphaFoldDB" id="A0A7I4D5L6"/>
<keyword evidence="4 7" id="KW-0456">Lyase</keyword>
<dbReference type="InterPro" id="IPR015892">
    <property type="entry name" value="Carbonic_anhydrase_CS"/>
</dbReference>
<evidence type="ECO:0000313" key="9">
    <source>
        <dbReference type="Proteomes" id="UP000006727"/>
    </source>
</evidence>
<dbReference type="PROSITE" id="PS00704">
    <property type="entry name" value="PROK_CO2_ANHYDRASE_1"/>
    <property type="match status" value="1"/>
</dbReference>
<dbReference type="Proteomes" id="UP000006727">
    <property type="component" value="Chromosome 2"/>
</dbReference>
<dbReference type="EMBL" id="ABEU02000002">
    <property type="status" value="NOT_ANNOTATED_CDS"/>
    <property type="molecule type" value="Genomic_DNA"/>
</dbReference>
<dbReference type="GO" id="GO:0015976">
    <property type="term" value="P:carbon utilization"/>
    <property type="evidence" value="ECO:0007669"/>
    <property type="project" value="InterPro"/>
</dbReference>
<feature type="binding site" evidence="6">
    <location>
        <position position="148"/>
    </location>
    <ligand>
        <name>Zn(2+)</name>
        <dbReference type="ChEBI" id="CHEBI:29105"/>
    </ligand>
</feature>
<comment type="function">
    <text evidence="7">Reversible hydration of carbon dioxide.</text>
</comment>
<dbReference type="PANTHER" id="PTHR11002">
    <property type="entry name" value="CARBONIC ANHYDRASE"/>
    <property type="match status" value="1"/>
</dbReference>
<evidence type="ECO:0000256" key="2">
    <source>
        <dbReference type="ARBA" id="ARBA00012925"/>
    </source>
</evidence>
<evidence type="ECO:0000256" key="3">
    <source>
        <dbReference type="ARBA" id="ARBA00022833"/>
    </source>
</evidence>
<evidence type="ECO:0000256" key="5">
    <source>
        <dbReference type="ARBA" id="ARBA00048348"/>
    </source>
</evidence>
<dbReference type="PANTHER" id="PTHR11002:SF56">
    <property type="entry name" value="BETA CARBONIC ANHYDRASE 2, CHLOROPLASTIC"/>
    <property type="match status" value="1"/>
</dbReference>
<evidence type="ECO:0000256" key="7">
    <source>
        <dbReference type="RuleBase" id="RU003956"/>
    </source>
</evidence>
<dbReference type="InterPro" id="IPR036874">
    <property type="entry name" value="Carbonic_anhydrase_sf"/>
</dbReference>
<protein>
    <recommendedName>
        <fullName evidence="2 7">Carbonic anhydrase</fullName>
        <ecNumber evidence="2 7">4.2.1.1</ecNumber>
    </recommendedName>
    <alternativeName>
        <fullName evidence="7">Carbonate dehydratase</fullName>
    </alternativeName>
</protein>
<keyword evidence="3 6" id="KW-0862">Zinc</keyword>
<organism evidence="8 9">
    <name type="scientific">Physcomitrium patens</name>
    <name type="common">Spreading-leaved earth moss</name>
    <name type="synonym">Physcomitrella patens</name>
    <dbReference type="NCBI Taxonomy" id="3218"/>
    <lineage>
        <taxon>Eukaryota</taxon>
        <taxon>Viridiplantae</taxon>
        <taxon>Streptophyta</taxon>
        <taxon>Embryophyta</taxon>
        <taxon>Bryophyta</taxon>
        <taxon>Bryophytina</taxon>
        <taxon>Bryopsida</taxon>
        <taxon>Funariidae</taxon>
        <taxon>Funariales</taxon>
        <taxon>Funariaceae</taxon>
        <taxon>Physcomitrium</taxon>
    </lineage>
</organism>
<gene>
    <name evidence="8" type="primary">LOC112296080</name>
</gene>
<dbReference type="Pfam" id="PF00484">
    <property type="entry name" value="Pro_CA"/>
    <property type="match status" value="1"/>
</dbReference>
<evidence type="ECO:0000256" key="6">
    <source>
        <dbReference type="PIRSR" id="PIRSR601765-1"/>
    </source>
</evidence>
<dbReference type="Gramene" id="Pp3c2_15140V3.5">
    <property type="protein sequence ID" value="Pp3c2_15140V3.5"/>
    <property type="gene ID" value="Pp3c2_15140"/>
</dbReference>